<dbReference type="Gene3D" id="3.20.20.210">
    <property type="match status" value="1"/>
</dbReference>
<evidence type="ECO:0000259" key="1">
    <source>
        <dbReference type="Pfam" id="PF01208"/>
    </source>
</evidence>
<dbReference type="InterPro" id="IPR052024">
    <property type="entry name" value="Methanogen_methyltrans"/>
</dbReference>
<proteinExistence type="predicted"/>
<dbReference type="EMBL" id="LK932360">
    <property type="protein sequence ID" value="CDS84156.1"/>
    <property type="molecule type" value="Genomic_DNA"/>
</dbReference>
<organism evidence="4">
    <name type="scientific">Clostridioides difficile</name>
    <name type="common">Peptoclostridium difficile</name>
    <dbReference type="NCBI Taxonomy" id="1496"/>
    <lineage>
        <taxon>Bacteria</taxon>
        <taxon>Bacillati</taxon>
        <taxon>Bacillota</taxon>
        <taxon>Clostridia</taxon>
        <taxon>Peptostreptococcales</taxon>
        <taxon>Peptostreptococcaceae</taxon>
        <taxon>Clostridioides</taxon>
    </lineage>
</organism>
<dbReference type="GO" id="GO:0008168">
    <property type="term" value="F:methyltransferase activity"/>
    <property type="evidence" value="ECO:0007669"/>
    <property type="project" value="UniProtKB-KW"/>
</dbReference>
<evidence type="ECO:0000313" key="2">
    <source>
        <dbReference type="EMBL" id="CDS84156.1"/>
    </source>
</evidence>
<dbReference type="GO" id="GO:0004853">
    <property type="term" value="F:uroporphyrinogen decarboxylase activity"/>
    <property type="evidence" value="ECO:0007669"/>
    <property type="project" value="InterPro"/>
</dbReference>
<evidence type="ECO:0000313" key="3">
    <source>
        <dbReference type="EMBL" id="CDS87510.1"/>
    </source>
</evidence>
<dbReference type="AlphaFoldDB" id="A0A069ARK5"/>
<dbReference type="GO" id="GO:0032259">
    <property type="term" value="P:methylation"/>
    <property type="evidence" value="ECO:0007669"/>
    <property type="project" value="UniProtKB-KW"/>
</dbReference>
<dbReference type="InterPro" id="IPR000257">
    <property type="entry name" value="Uroporphyrinogen_deCOase"/>
</dbReference>
<keyword evidence="2" id="KW-0808">Transferase</keyword>
<keyword evidence="2" id="KW-0489">Methyltransferase</keyword>
<evidence type="ECO:0000313" key="4">
    <source>
        <dbReference type="EMBL" id="CDT42454.1"/>
    </source>
</evidence>
<name>A0A069ARK5_CLODI</name>
<accession>A0A069ARK5</accession>
<protein>
    <submittedName>
        <fullName evidence="2">Methyltransferase, MtaA/CmuA family</fullName>
    </submittedName>
    <submittedName>
        <fullName evidence="4">Uroporphyrinogen decarboxylase (URO-D)</fullName>
    </submittedName>
</protein>
<sequence>MFSDMTLLQYINSEDRGFFLPDMGTNGLFLINKKAYEVYDSVDLQLELAKTMDKYFESDFIYSFCDGITFCETLGLDTLRPDYDFPSVLTHTITDRDKLRKLDVPDPYTSGRMPLNIESLSVISKSIKKPLYESIQGPFTLAGQLAGATQLLRCIITDKKFVEELLEFTTELVRRYAVAANKAGAKYISIAEPTSVTLSKDRFDEFIVKNLNKIYNELDCWKGMHICGDTRELLDNMLSCNIDAVSLDQILDYEEIAPMIPRDIVLIGNLDPIKLLGRSKPDKIRRETLKLLKKMRGYDNFLCDFGCNCLNTTPVENLQAAIKAGRISYKELDRIDIDEL</sequence>
<reference evidence="4" key="1">
    <citation type="submission" date="2014-07" db="EMBL/GenBank/DDBJ databases">
        <authorList>
            <person name="Monot Marc"/>
        </authorList>
    </citation>
    <scope>NUCLEOTIDE SEQUENCE</scope>
    <source>
        <strain evidence="4">7032989</strain>
        <strain evidence="2">7032994</strain>
    </source>
</reference>
<dbReference type="EMBL" id="LK932516">
    <property type="protein sequence ID" value="CDS87510.1"/>
    <property type="molecule type" value="Genomic_DNA"/>
</dbReference>
<dbReference type="SUPFAM" id="SSF51726">
    <property type="entry name" value="UROD/MetE-like"/>
    <property type="match status" value="1"/>
</dbReference>
<dbReference type="InterPro" id="IPR038071">
    <property type="entry name" value="UROD/MetE-like_sf"/>
</dbReference>
<dbReference type="PANTHER" id="PTHR47099">
    <property type="entry name" value="METHYLCOBAMIDE:COM METHYLTRANSFERASE MTBA"/>
    <property type="match status" value="1"/>
</dbReference>
<gene>
    <name evidence="4" type="primary">hemE</name>
    <name evidence="4" type="ORF">BN1095_470093</name>
    <name evidence="3" type="ORF">BN1096_620074</name>
    <name evidence="2" type="ORF">BN1097_250073</name>
</gene>
<dbReference type="Pfam" id="PF01208">
    <property type="entry name" value="URO-D"/>
    <property type="match status" value="1"/>
</dbReference>
<dbReference type="EMBL" id="LK933149">
    <property type="protein sequence ID" value="CDT42454.1"/>
    <property type="molecule type" value="Genomic_DNA"/>
</dbReference>
<dbReference type="RefSeq" id="WP_021366716.1">
    <property type="nucleotide sequence ID" value="NZ_BBYB01000071.1"/>
</dbReference>
<dbReference type="PANTHER" id="PTHR47099:SF1">
    <property type="entry name" value="METHYLCOBAMIDE:COM METHYLTRANSFERASE MTBA"/>
    <property type="match status" value="1"/>
</dbReference>
<feature type="domain" description="Uroporphyrinogen decarboxylase (URO-D)" evidence="1">
    <location>
        <begin position="33"/>
        <end position="324"/>
    </location>
</feature>
<dbReference type="GO" id="GO:0006779">
    <property type="term" value="P:porphyrin-containing compound biosynthetic process"/>
    <property type="evidence" value="ECO:0007669"/>
    <property type="project" value="InterPro"/>
</dbReference>